<keyword evidence="3" id="KW-1185">Reference proteome</keyword>
<dbReference type="EMBL" id="JAPNQM010000004">
    <property type="protein sequence ID" value="MDL0117153.1"/>
    <property type="molecule type" value="Genomic_DNA"/>
</dbReference>
<name>A0ABT7HZR7_MAMSC</name>
<evidence type="ECO:0000313" key="3">
    <source>
        <dbReference type="Proteomes" id="UP001176210"/>
    </source>
</evidence>
<dbReference type="Pfam" id="PF19502">
    <property type="entry name" value="DUF6036"/>
    <property type="match status" value="1"/>
</dbReference>
<sequence length="205" mass="24361">MSYTLEQAQKDLKNISKSEILYYRMIKVASIITRLIDSKTTNIYNKPIVVGGLSVEIYTDSDYTTRDIDFVTSASKELNYILEELGFIKDSRMYLYKPLEIYVDVVSSSLEPLEGYKQINTLQIDEDNYIYVISPEDIIIDRTLDYAYADNEKYINYILINRYDEIDKEYIRKILKREDPETLEIFDEWNKRARDYLNKDKESHN</sequence>
<proteinExistence type="predicted"/>
<dbReference type="RefSeq" id="WP_239705698.1">
    <property type="nucleotide sequence ID" value="NZ_CP120185.1"/>
</dbReference>
<dbReference type="InterPro" id="IPR045792">
    <property type="entry name" value="DUF6036"/>
</dbReference>
<reference evidence="2" key="2">
    <citation type="journal article" date="2023" name="Vet. Microbiol.">
        <title>Emergence of livestock-associated Mammaliicoccus sciuri ST71 co-harbouring mecA and mecC genes in Brazil.</title>
        <authorList>
            <person name="de Moura G.S."/>
            <person name="de Carvalho E."/>
            <person name="Ramos Sanchez E.M."/>
            <person name="Sellera F.P."/>
            <person name="Marques M.F.S."/>
            <person name="Heinemann M.B."/>
            <person name="De Vliegher S."/>
            <person name="Souza F.N."/>
            <person name="Mota R.A."/>
        </authorList>
    </citation>
    <scope>NUCLEOTIDE SEQUENCE</scope>
    <source>
        <strain evidence="2">BR656</strain>
    </source>
</reference>
<evidence type="ECO:0000259" key="1">
    <source>
        <dbReference type="Pfam" id="PF19502"/>
    </source>
</evidence>
<evidence type="ECO:0000313" key="2">
    <source>
        <dbReference type="EMBL" id="MDL0117153.1"/>
    </source>
</evidence>
<comment type="caution">
    <text evidence="2">The sequence shown here is derived from an EMBL/GenBank/DDBJ whole genome shotgun (WGS) entry which is preliminary data.</text>
</comment>
<dbReference type="Proteomes" id="UP001176210">
    <property type="component" value="Unassembled WGS sequence"/>
</dbReference>
<gene>
    <name evidence="2" type="ORF">OWO77_09280</name>
</gene>
<feature type="domain" description="DUF6036" evidence="1">
    <location>
        <begin position="40"/>
        <end position="192"/>
    </location>
</feature>
<organism evidence="2 3">
    <name type="scientific">Mammaliicoccus sciuri</name>
    <name type="common">Staphylococcus sciuri</name>
    <dbReference type="NCBI Taxonomy" id="1296"/>
    <lineage>
        <taxon>Bacteria</taxon>
        <taxon>Bacillati</taxon>
        <taxon>Bacillota</taxon>
        <taxon>Bacilli</taxon>
        <taxon>Bacillales</taxon>
        <taxon>Staphylococcaceae</taxon>
        <taxon>Mammaliicoccus</taxon>
    </lineage>
</organism>
<protein>
    <recommendedName>
        <fullName evidence="1">DUF6036 domain-containing protein</fullName>
    </recommendedName>
</protein>
<reference evidence="2" key="1">
    <citation type="submission" date="2022-09" db="EMBL/GenBank/DDBJ databases">
        <authorList>
            <person name="De Moura G.S."/>
            <person name="Carvalho E."/>
            <person name="Ramos Sanchez E.M."/>
            <person name="Sellera F.P."/>
            <person name="Marques M.F.S."/>
            <person name="Heinemann M.B."/>
            <person name="De Vliegher S."/>
            <person name="Souza F.N."/>
            <person name="Mota R.A."/>
        </authorList>
    </citation>
    <scope>NUCLEOTIDE SEQUENCE</scope>
    <source>
        <strain evidence="2">BR656</strain>
    </source>
</reference>
<accession>A0ABT7HZR7</accession>